<protein>
    <recommendedName>
        <fullName evidence="4">Protein kinase domain-containing protein</fullName>
    </recommendedName>
</protein>
<evidence type="ECO:0000256" key="2">
    <source>
        <dbReference type="ARBA" id="ARBA00022840"/>
    </source>
</evidence>
<feature type="region of interest" description="Disordered" evidence="3">
    <location>
        <begin position="29"/>
        <end position="61"/>
    </location>
</feature>
<dbReference type="GO" id="GO:0004674">
    <property type="term" value="F:protein serine/threonine kinase activity"/>
    <property type="evidence" value="ECO:0007669"/>
    <property type="project" value="TreeGrafter"/>
</dbReference>
<feature type="region of interest" description="Disordered" evidence="3">
    <location>
        <begin position="409"/>
        <end position="430"/>
    </location>
</feature>
<keyword evidence="2" id="KW-0067">ATP-binding</keyword>
<evidence type="ECO:0000256" key="1">
    <source>
        <dbReference type="ARBA" id="ARBA00022741"/>
    </source>
</evidence>
<dbReference type="Gene3D" id="1.10.510.10">
    <property type="entry name" value="Transferase(Phosphotransferase) domain 1"/>
    <property type="match status" value="1"/>
</dbReference>
<dbReference type="InterPro" id="IPR011009">
    <property type="entry name" value="Kinase-like_dom_sf"/>
</dbReference>
<dbReference type="PROSITE" id="PS50011">
    <property type="entry name" value="PROTEIN_KINASE_DOM"/>
    <property type="match status" value="1"/>
</dbReference>
<dbReference type="SUPFAM" id="SSF56112">
    <property type="entry name" value="Protein kinase-like (PK-like)"/>
    <property type="match status" value="1"/>
</dbReference>
<dbReference type="SMART" id="SM00220">
    <property type="entry name" value="S_TKc"/>
    <property type="match status" value="1"/>
</dbReference>
<dbReference type="InterPro" id="IPR008271">
    <property type="entry name" value="Ser/Thr_kinase_AS"/>
</dbReference>
<evidence type="ECO:0000313" key="6">
    <source>
        <dbReference type="Proteomes" id="UP000232875"/>
    </source>
</evidence>
<gene>
    <name evidence="5" type="ORF">MVES_002525</name>
</gene>
<dbReference type="AlphaFoldDB" id="A0A2N1JAC0"/>
<dbReference type="CDD" id="cd00180">
    <property type="entry name" value="PKc"/>
    <property type="match status" value="1"/>
</dbReference>
<proteinExistence type="predicted"/>
<evidence type="ECO:0000256" key="3">
    <source>
        <dbReference type="SAM" id="MobiDB-lite"/>
    </source>
</evidence>
<feature type="compositionally biased region" description="Basic and acidic residues" evidence="3">
    <location>
        <begin position="415"/>
        <end position="425"/>
    </location>
</feature>
<reference evidence="5 6" key="1">
    <citation type="submission" date="2017-10" db="EMBL/GenBank/DDBJ databases">
        <title>A novel species of cold-tolerant Malassezia isolated from bats.</title>
        <authorList>
            <person name="Lorch J.M."/>
            <person name="Palmer J.M."/>
            <person name="Vanderwolf K.J."/>
            <person name="Schmidt K.Z."/>
            <person name="Verant M.L."/>
            <person name="Weller T.J."/>
            <person name="Blehert D.S."/>
        </authorList>
    </citation>
    <scope>NUCLEOTIDE SEQUENCE [LARGE SCALE GENOMIC DNA]</scope>
    <source>
        <strain evidence="5 6">NWHC:44797-103</strain>
    </source>
</reference>
<name>A0A2N1JAC0_9BASI</name>
<dbReference type="Proteomes" id="UP000232875">
    <property type="component" value="Unassembled WGS sequence"/>
</dbReference>
<keyword evidence="6" id="KW-1185">Reference proteome</keyword>
<dbReference type="GO" id="GO:0005524">
    <property type="term" value="F:ATP binding"/>
    <property type="evidence" value="ECO:0007669"/>
    <property type="project" value="UniProtKB-KW"/>
</dbReference>
<dbReference type="InterPro" id="IPR000719">
    <property type="entry name" value="Prot_kinase_dom"/>
</dbReference>
<dbReference type="InterPro" id="IPR051681">
    <property type="entry name" value="Ser/Thr_Kinases-Pseudokinases"/>
</dbReference>
<dbReference type="OrthoDB" id="4062651at2759"/>
<evidence type="ECO:0000259" key="4">
    <source>
        <dbReference type="PROSITE" id="PS50011"/>
    </source>
</evidence>
<dbReference type="EMBL" id="KZ454991">
    <property type="protein sequence ID" value="PKI83473.1"/>
    <property type="molecule type" value="Genomic_DNA"/>
</dbReference>
<dbReference type="Pfam" id="PF00069">
    <property type="entry name" value="Pkinase"/>
    <property type="match status" value="1"/>
</dbReference>
<feature type="domain" description="Protein kinase" evidence="4">
    <location>
        <begin position="98"/>
        <end position="566"/>
    </location>
</feature>
<accession>A0A2N1JAC0</accession>
<dbReference type="STRING" id="2020962.A0A2N1JAC0"/>
<dbReference type="PROSITE" id="PS00108">
    <property type="entry name" value="PROTEIN_KINASE_ST"/>
    <property type="match status" value="1"/>
</dbReference>
<dbReference type="PANTHER" id="PTHR44329">
    <property type="entry name" value="SERINE/THREONINE-PROTEIN KINASE TNNI3K-RELATED"/>
    <property type="match status" value="1"/>
</dbReference>
<sequence length="566" mass="63126">MDSLKQSLLDVAPVVECDHTSRNSLFFQQARAPKPAPPRSKPLVVAENAPDRGRDTQIEKGRGHEKRLFFGRMSSEQRESEHQRIRASRRNVDFRVYFENECKLGEGRNAEVFLGAYYEYDRLETPPISVGWQLCAVKRAQVDRESQLAGLDEAFALRRLGPHPHIVGLVAVIDELDATHEEETAKPVESPEVPRLLILLEYMPHTFSQLIARRPHIVDFPMWLSWGKQLASTLQWLHERGCVHGDIKMQNVLLTEDFQIKLCDFSSVLFSNAAAPATDCATVGTPAFRAPELFATSRWKPTNQDETHPALSYTLDIFSLGVLLYSLATGVEPSKRVRSIMAMRQRQSLFFHSEEDDRIERLSVQGCEQQDYALRTPSPCPSSSVESSPKLEHLPQWSIDRLLDPSPVPHGVIHRSTDRSSRRSGDTTLHLPVSRSTSLHLASKSGLPSGLSRCSSVREETTGKIWSHGLEPLRTTTHAPYNGEEAVPNTPPMRSVHLNATSSPCDLNVSLDYTGRYVDGAPALILPGGGRLPDTLRDLIKSMVSPIPEKRPSAAQVLRTLQAAAP</sequence>
<evidence type="ECO:0000313" key="5">
    <source>
        <dbReference type="EMBL" id="PKI83473.1"/>
    </source>
</evidence>
<feature type="compositionally biased region" description="Basic and acidic residues" evidence="3">
    <location>
        <begin position="49"/>
        <end position="61"/>
    </location>
</feature>
<dbReference type="PANTHER" id="PTHR44329:SF298">
    <property type="entry name" value="MIXED LINEAGE KINASE DOMAIN-LIKE PROTEIN"/>
    <property type="match status" value="1"/>
</dbReference>
<keyword evidence="1" id="KW-0547">Nucleotide-binding</keyword>
<organism evidence="5 6">
    <name type="scientific">Malassezia vespertilionis</name>
    <dbReference type="NCBI Taxonomy" id="2020962"/>
    <lineage>
        <taxon>Eukaryota</taxon>
        <taxon>Fungi</taxon>
        <taxon>Dikarya</taxon>
        <taxon>Basidiomycota</taxon>
        <taxon>Ustilaginomycotina</taxon>
        <taxon>Malasseziomycetes</taxon>
        <taxon>Malasseziales</taxon>
        <taxon>Malasseziaceae</taxon>
        <taxon>Malassezia</taxon>
    </lineage>
</organism>